<dbReference type="Proteomes" id="UP000272400">
    <property type="component" value="Unassembled WGS sequence"/>
</dbReference>
<comment type="cofactor">
    <cofactor evidence="1 6">
        <name>Zn(2+)</name>
        <dbReference type="ChEBI" id="CHEBI:29105"/>
    </cofactor>
</comment>
<keyword evidence="3 6" id="KW-0479">Metal-binding</keyword>
<name>A0A3N1D1N8_9ACTN</name>
<reference evidence="8 9" key="1">
    <citation type="submission" date="2018-11" db="EMBL/GenBank/DDBJ databases">
        <title>Sequencing the genomes of 1000 actinobacteria strains.</title>
        <authorList>
            <person name="Klenk H.-P."/>
        </authorList>
    </citation>
    <scope>NUCLEOTIDE SEQUENCE [LARGE SCALE GENOMIC DNA]</scope>
    <source>
        <strain evidence="8 9">DSM 44254</strain>
    </source>
</reference>
<evidence type="ECO:0000256" key="6">
    <source>
        <dbReference type="RuleBase" id="RU361277"/>
    </source>
</evidence>
<evidence type="ECO:0000256" key="2">
    <source>
        <dbReference type="ARBA" id="ARBA00008072"/>
    </source>
</evidence>
<dbReference type="InterPro" id="IPR020843">
    <property type="entry name" value="ER"/>
</dbReference>
<dbReference type="PANTHER" id="PTHR43350">
    <property type="entry name" value="NAD-DEPENDENT ALCOHOL DEHYDROGENASE"/>
    <property type="match status" value="1"/>
</dbReference>
<dbReference type="Gene3D" id="3.90.180.10">
    <property type="entry name" value="Medium-chain alcohol dehydrogenases, catalytic domain"/>
    <property type="match status" value="1"/>
</dbReference>
<comment type="caution">
    <text evidence="8">The sequence shown here is derived from an EMBL/GenBank/DDBJ whole genome shotgun (WGS) entry which is preliminary data.</text>
</comment>
<proteinExistence type="inferred from homology"/>
<organism evidence="8 9">
    <name type="scientific">Actinocorallia herbida</name>
    <dbReference type="NCBI Taxonomy" id="58109"/>
    <lineage>
        <taxon>Bacteria</taxon>
        <taxon>Bacillati</taxon>
        <taxon>Actinomycetota</taxon>
        <taxon>Actinomycetes</taxon>
        <taxon>Streptosporangiales</taxon>
        <taxon>Thermomonosporaceae</taxon>
        <taxon>Actinocorallia</taxon>
    </lineage>
</organism>
<dbReference type="Pfam" id="PF08240">
    <property type="entry name" value="ADH_N"/>
    <property type="match status" value="1"/>
</dbReference>
<dbReference type="InterPro" id="IPR013149">
    <property type="entry name" value="ADH-like_C"/>
</dbReference>
<dbReference type="SUPFAM" id="SSF50129">
    <property type="entry name" value="GroES-like"/>
    <property type="match status" value="1"/>
</dbReference>
<dbReference type="GO" id="GO:0008270">
    <property type="term" value="F:zinc ion binding"/>
    <property type="evidence" value="ECO:0007669"/>
    <property type="project" value="InterPro"/>
</dbReference>
<dbReference type="EMBL" id="RJKE01000001">
    <property type="protein sequence ID" value="ROO87443.1"/>
    <property type="molecule type" value="Genomic_DNA"/>
</dbReference>
<dbReference type="SUPFAM" id="SSF51735">
    <property type="entry name" value="NAD(P)-binding Rossmann-fold domains"/>
    <property type="match status" value="1"/>
</dbReference>
<dbReference type="PANTHER" id="PTHR43350:SF17">
    <property type="entry name" value="NAD-DEPENDENT ALCOHOL DEHYDROGENASE"/>
    <property type="match status" value="1"/>
</dbReference>
<dbReference type="GO" id="GO:0016491">
    <property type="term" value="F:oxidoreductase activity"/>
    <property type="evidence" value="ECO:0007669"/>
    <property type="project" value="UniProtKB-KW"/>
</dbReference>
<dbReference type="InterPro" id="IPR013154">
    <property type="entry name" value="ADH-like_N"/>
</dbReference>
<dbReference type="InterPro" id="IPR011032">
    <property type="entry name" value="GroES-like_sf"/>
</dbReference>
<gene>
    <name evidence="8" type="ORF">EDD29_5051</name>
</gene>
<keyword evidence="5" id="KW-0560">Oxidoreductase</keyword>
<dbReference type="AlphaFoldDB" id="A0A3N1D1N8"/>
<dbReference type="InterPro" id="IPR002328">
    <property type="entry name" value="ADH_Zn_CS"/>
</dbReference>
<protein>
    <submittedName>
        <fullName evidence="8">Propanol-preferring alcohol dehydrogenase</fullName>
    </submittedName>
</protein>
<feature type="domain" description="Enoyl reductase (ER)" evidence="7">
    <location>
        <begin position="10"/>
        <end position="311"/>
    </location>
</feature>
<keyword evidence="9" id="KW-1185">Reference proteome</keyword>
<dbReference type="InterPro" id="IPR036291">
    <property type="entry name" value="NAD(P)-bd_dom_sf"/>
</dbReference>
<evidence type="ECO:0000256" key="5">
    <source>
        <dbReference type="ARBA" id="ARBA00023002"/>
    </source>
</evidence>
<evidence type="ECO:0000256" key="1">
    <source>
        <dbReference type="ARBA" id="ARBA00001947"/>
    </source>
</evidence>
<evidence type="ECO:0000259" key="7">
    <source>
        <dbReference type="SMART" id="SM00829"/>
    </source>
</evidence>
<dbReference type="OrthoDB" id="3567264at2"/>
<sequence length="315" mass="32813">MKAWQFTDTGKPLRLVEVPDPVPGAGEVVVDVRTSGLCHSDISIMHHPAAKQALAFVPLTLGHEIAGVVSAVGPDVTEWKTGDRVGVWATPRTGTIPGYTRQGGYAERHLAPASDLTALPDGLDFALGSVGTDAGLTAHHAIVGRGQVRAGMKVGVIGIGGLGQIGARIGVLHGAEVHVAEPKRDVWHLAESVGASSVVADAAEWRGKDFDLIVDYAGYDTTQPALEAVRFGGRVVQVGVGKPLGTINLAVLLREKDLLGSFGGTLDDMAAVYALMASGDLAPVHSEIPFEALNEGLDRLEKGTVEGRLVARVSP</sequence>
<accession>A0A3N1D1N8</accession>
<dbReference type="PROSITE" id="PS00059">
    <property type="entry name" value="ADH_ZINC"/>
    <property type="match status" value="1"/>
</dbReference>
<dbReference type="SMART" id="SM00829">
    <property type="entry name" value="PKS_ER"/>
    <property type="match status" value="1"/>
</dbReference>
<evidence type="ECO:0000313" key="8">
    <source>
        <dbReference type="EMBL" id="ROO87443.1"/>
    </source>
</evidence>
<evidence type="ECO:0000313" key="9">
    <source>
        <dbReference type="Proteomes" id="UP000272400"/>
    </source>
</evidence>
<keyword evidence="4 6" id="KW-0862">Zinc</keyword>
<dbReference type="Pfam" id="PF00107">
    <property type="entry name" value="ADH_zinc_N"/>
    <property type="match status" value="1"/>
</dbReference>
<evidence type="ECO:0000256" key="4">
    <source>
        <dbReference type="ARBA" id="ARBA00022833"/>
    </source>
</evidence>
<dbReference type="RefSeq" id="WP_123666727.1">
    <property type="nucleotide sequence ID" value="NZ_RJKE01000001.1"/>
</dbReference>
<comment type="similarity">
    <text evidence="2 6">Belongs to the zinc-containing alcohol dehydrogenase family.</text>
</comment>
<evidence type="ECO:0000256" key="3">
    <source>
        <dbReference type="ARBA" id="ARBA00022723"/>
    </source>
</evidence>